<feature type="compositionally biased region" description="Gly residues" evidence="1">
    <location>
        <begin position="46"/>
        <end position="58"/>
    </location>
</feature>
<sequence length="190" mass="20201">MRCAQPREAGSPRPCVLPAPRRTGRKEPAGLRALAGPPPASCSRGCHGGRGQGAGGSTGHQRMSRLKTSVRVRKPGAKKPAQNVSCSLQPMSTITWTARALRGGWTPRLCRGSAKTVQWPLLACPHDTPLIPQSSRCHGGLPGQAASLCVYRSTSTEPGTTQKISEQCGRTFLKMPREGKPHETGSFPAF</sequence>
<keyword evidence="3" id="KW-1185">Reference proteome</keyword>
<evidence type="ECO:0000256" key="1">
    <source>
        <dbReference type="SAM" id="MobiDB-lite"/>
    </source>
</evidence>
<evidence type="ECO:0000313" key="2">
    <source>
        <dbReference type="EMBL" id="KAF6397085.1"/>
    </source>
</evidence>
<feature type="region of interest" description="Disordered" evidence="1">
    <location>
        <begin position="1"/>
        <end position="65"/>
    </location>
</feature>
<protein>
    <submittedName>
        <fullName evidence="2">Uncharacterized protein</fullName>
    </submittedName>
</protein>
<dbReference type="EMBL" id="JACASE010000017">
    <property type="protein sequence ID" value="KAF6397085.1"/>
    <property type="molecule type" value="Genomic_DNA"/>
</dbReference>
<evidence type="ECO:0000313" key="3">
    <source>
        <dbReference type="Proteomes" id="UP000593571"/>
    </source>
</evidence>
<dbReference type="Proteomes" id="UP000593571">
    <property type="component" value="Unassembled WGS sequence"/>
</dbReference>
<name>A0A7J8BF65_ROUAE</name>
<dbReference type="AlphaFoldDB" id="A0A7J8BF65"/>
<proteinExistence type="predicted"/>
<organism evidence="2 3">
    <name type="scientific">Rousettus aegyptiacus</name>
    <name type="common">Egyptian fruit bat</name>
    <name type="synonym">Pteropus aegyptiacus</name>
    <dbReference type="NCBI Taxonomy" id="9407"/>
    <lineage>
        <taxon>Eukaryota</taxon>
        <taxon>Metazoa</taxon>
        <taxon>Chordata</taxon>
        <taxon>Craniata</taxon>
        <taxon>Vertebrata</taxon>
        <taxon>Euteleostomi</taxon>
        <taxon>Mammalia</taxon>
        <taxon>Eutheria</taxon>
        <taxon>Laurasiatheria</taxon>
        <taxon>Chiroptera</taxon>
        <taxon>Yinpterochiroptera</taxon>
        <taxon>Pteropodoidea</taxon>
        <taxon>Pteropodidae</taxon>
        <taxon>Rousettinae</taxon>
        <taxon>Rousettus</taxon>
    </lineage>
</organism>
<feature type="compositionally biased region" description="Low complexity" evidence="1">
    <location>
        <begin position="30"/>
        <end position="45"/>
    </location>
</feature>
<comment type="caution">
    <text evidence="2">The sequence shown here is derived from an EMBL/GenBank/DDBJ whole genome shotgun (WGS) entry which is preliminary data.</text>
</comment>
<gene>
    <name evidence="2" type="ORF">HJG63_009752</name>
</gene>
<reference evidence="2 3" key="1">
    <citation type="journal article" date="2020" name="Nature">
        <title>Six reference-quality genomes reveal evolution of bat adaptations.</title>
        <authorList>
            <person name="Jebb D."/>
            <person name="Huang Z."/>
            <person name="Pippel M."/>
            <person name="Hughes G.M."/>
            <person name="Lavrichenko K."/>
            <person name="Devanna P."/>
            <person name="Winkler S."/>
            <person name="Jermiin L.S."/>
            <person name="Skirmuntt E.C."/>
            <person name="Katzourakis A."/>
            <person name="Burkitt-Gray L."/>
            <person name="Ray D.A."/>
            <person name="Sullivan K.A.M."/>
            <person name="Roscito J.G."/>
            <person name="Kirilenko B.M."/>
            <person name="Davalos L.M."/>
            <person name="Corthals A.P."/>
            <person name="Power M.L."/>
            <person name="Jones G."/>
            <person name="Ransome R.D."/>
            <person name="Dechmann D.K.N."/>
            <person name="Locatelli A.G."/>
            <person name="Puechmaille S.J."/>
            <person name="Fedrigo O."/>
            <person name="Jarvis E.D."/>
            <person name="Hiller M."/>
            <person name="Vernes S.C."/>
            <person name="Myers E.W."/>
            <person name="Teeling E.C."/>
        </authorList>
    </citation>
    <scope>NUCLEOTIDE SEQUENCE [LARGE SCALE GENOMIC DNA]</scope>
    <source>
        <strain evidence="2">MRouAeg1</strain>
        <tissue evidence="2">Muscle</tissue>
    </source>
</reference>
<accession>A0A7J8BF65</accession>